<name>A0ABN5C856_PSEO7</name>
<dbReference type="EMBL" id="CP011924">
    <property type="protein sequence ID" value="ATD05814.1"/>
    <property type="molecule type" value="Genomic_DNA"/>
</dbReference>
<gene>
    <name evidence="1" type="ORF">PPIS_a0537</name>
</gene>
<evidence type="ECO:0000313" key="2">
    <source>
        <dbReference type="Proteomes" id="UP000016521"/>
    </source>
</evidence>
<proteinExistence type="predicted"/>
<sequence>MSEIKTRFLEQYHKHNLATEPYAIYGSGGGCEQILALIKQDALVSPAMLIDDKSGTDTVTGLTDLTREDLQHYKIVVSSQTFFMPLKINYSNASLRQSLR</sequence>
<organism evidence="1 2">
    <name type="scientific">Pseudoalteromonas piscicida</name>
    <dbReference type="NCBI Taxonomy" id="43662"/>
    <lineage>
        <taxon>Bacteria</taxon>
        <taxon>Pseudomonadati</taxon>
        <taxon>Pseudomonadota</taxon>
        <taxon>Gammaproteobacteria</taxon>
        <taxon>Alteromonadales</taxon>
        <taxon>Pseudoalteromonadaceae</taxon>
        <taxon>Pseudoalteromonas</taxon>
    </lineage>
</organism>
<evidence type="ECO:0000313" key="1">
    <source>
        <dbReference type="EMBL" id="ATD05814.1"/>
    </source>
</evidence>
<keyword evidence="2" id="KW-1185">Reference proteome</keyword>
<reference evidence="1 2" key="1">
    <citation type="submission" date="2015-06" db="EMBL/GenBank/DDBJ databases">
        <authorList>
            <person name="Xie B.-B."/>
            <person name="Rong J.-C."/>
            <person name="Qin Q.-L."/>
            <person name="Zhang Y.-Z."/>
        </authorList>
    </citation>
    <scope>NUCLEOTIDE SEQUENCE [LARGE SCALE GENOMIC DNA]</scope>
    <source>
        <strain evidence="1 2">JCM 20779</strain>
    </source>
</reference>
<dbReference type="PROSITE" id="PS51257">
    <property type="entry name" value="PROKAR_LIPOPROTEIN"/>
    <property type="match status" value="1"/>
</dbReference>
<dbReference type="Proteomes" id="UP000016521">
    <property type="component" value="Chromosome I"/>
</dbReference>
<protein>
    <submittedName>
        <fullName evidence="1">Uncharacterized protein</fullName>
    </submittedName>
</protein>
<accession>A0ABN5C856</accession>
<dbReference type="RefSeq" id="WP_010369211.1">
    <property type="nucleotide sequence ID" value="NZ_CP011924.1"/>
</dbReference>